<dbReference type="EMBL" id="KN822031">
    <property type="protein sequence ID" value="KIM63973.1"/>
    <property type="molecule type" value="Genomic_DNA"/>
</dbReference>
<sequence length="80" mass="8988">MTLTLQSTLSAATTRSTVVAKLLVRLFPYIFVFSSCLSFDLLGIPRRRRKSKAMHCGFVSRAHLGRWCLSGQTSLITIRL</sequence>
<keyword evidence="3" id="KW-1185">Reference proteome</keyword>
<evidence type="ECO:0000313" key="2">
    <source>
        <dbReference type="EMBL" id="KIM63973.1"/>
    </source>
</evidence>
<keyword evidence="1" id="KW-0472">Membrane</keyword>
<protein>
    <submittedName>
        <fullName evidence="2">Uncharacterized protein</fullName>
    </submittedName>
</protein>
<name>A0A0C2ZQX2_9AGAM</name>
<keyword evidence="1" id="KW-0812">Transmembrane</keyword>
<dbReference type="Proteomes" id="UP000053989">
    <property type="component" value="Unassembled WGS sequence"/>
</dbReference>
<dbReference type="AlphaFoldDB" id="A0A0C2ZQX2"/>
<keyword evidence="1" id="KW-1133">Transmembrane helix</keyword>
<organism evidence="2 3">
    <name type="scientific">Scleroderma citrinum Foug A</name>
    <dbReference type="NCBI Taxonomy" id="1036808"/>
    <lineage>
        <taxon>Eukaryota</taxon>
        <taxon>Fungi</taxon>
        <taxon>Dikarya</taxon>
        <taxon>Basidiomycota</taxon>
        <taxon>Agaricomycotina</taxon>
        <taxon>Agaricomycetes</taxon>
        <taxon>Agaricomycetidae</taxon>
        <taxon>Boletales</taxon>
        <taxon>Sclerodermatineae</taxon>
        <taxon>Sclerodermataceae</taxon>
        <taxon>Scleroderma</taxon>
    </lineage>
</organism>
<dbReference type="HOGENOM" id="CLU_2591196_0_0_1"/>
<evidence type="ECO:0000313" key="3">
    <source>
        <dbReference type="Proteomes" id="UP000053989"/>
    </source>
</evidence>
<accession>A0A0C2ZQX2</accession>
<reference evidence="3" key="2">
    <citation type="submission" date="2015-01" db="EMBL/GenBank/DDBJ databases">
        <title>Evolutionary Origins and Diversification of the Mycorrhizal Mutualists.</title>
        <authorList>
            <consortium name="DOE Joint Genome Institute"/>
            <consortium name="Mycorrhizal Genomics Consortium"/>
            <person name="Kohler A."/>
            <person name="Kuo A."/>
            <person name="Nagy L.G."/>
            <person name="Floudas D."/>
            <person name="Copeland A."/>
            <person name="Barry K.W."/>
            <person name="Cichocki N."/>
            <person name="Veneault-Fourrey C."/>
            <person name="LaButti K."/>
            <person name="Lindquist E.A."/>
            <person name="Lipzen A."/>
            <person name="Lundell T."/>
            <person name="Morin E."/>
            <person name="Murat C."/>
            <person name="Riley R."/>
            <person name="Ohm R."/>
            <person name="Sun H."/>
            <person name="Tunlid A."/>
            <person name="Henrissat B."/>
            <person name="Grigoriev I.V."/>
            <person name="Hibbett D.S."/>
            <person name="Martin F."/>
        </authorList>
    </citation>
    <scope>NUCLEOTIDE SEQUENCE [LARGE SCALE GENOMIC DNA]</scope>
    <source>
        <strain evidence="3">Foug A</strain>
    </source>
</reference>
<gene>
    <name evidence="2" type="ORF">SCLCIDRAFT_1213789</name>
</gene>
<feature type="transmembrane region" description="Helical" evidence="1">
    <location>
        <begin position="26"/>
        <end position="44"/>
    </location>
</feature>
<proteinExistence type="predicted"/>
<reference evidence="2 3" key="1">
    <citation type="submission" date="2014-04" db="EMBL/GenBank/DDBJ databases">
        <authorList>
            <consortium name="DOE Joint Genome Institute"/>
            <person name="Kuo A."/>
            <person name="Kohler A."/>
            <person name="Nagy L.G."/>
            <person name="Floudas D."/>
            <person name="Copeland A."/>
            <person name="Barry K.W."/>
            <person name="Cichocki N."/>
            <person name="Veneault-Fourrey C."/>
            <person name="LaButti K."/>
            <person name="Lindquist E.A."/>
            <person name="Lipzen A."/>
            <person name="Lundell T."/>
            <person name="Morin E."/>
            <person name="Murat C."/>
            <person name="Sun H."/>
            <person name="Tunlid A."/>
            <person name="Henrissat B."/>
            <person name="Grigoriev I.V."/>
            <person name="Hibbett D.S."/>
            <person name="Martin F."/>
            <person name="Nordberg H.P."/>
            <person name="Cantor M.N."/>
            <person name="Hua S.X."/>
        </authorList>
    </citation>
    <scope>NUCLEOTIDE SEQUENCE [LARGE SCALE GENOMIC DNA]</scope>
    <source>
        <strain evidence="2 3">Foug A</strain>
    </source>
</reference>
<evidence type="ECO:0000256" key="1">
    <source>
        <dbReference type="SAM" id="Phobius"/>
    </source>
</evidence>
<dbReference type="InParanoid" id="A0A0C2ZQX2"/>